<dbReference type="InterPro" id="IPR010104">
    <property type="entry name" value="TonB_rcpt_bac"/>
</dbReference>
<comment type="similarity">
    <text evidence="8 9">Belongs to the TonB-dependent receptor family.</text>
</comment>
<evidence type="ECO:0000256" key="2">
    <source>
        <dbReference type="ARBA" id="ARBA00022448"/>
    </source>
</evidence>
<dbReference type="Pfam" id="PF07715">
    <property type="entry name" value="Plug"/>
    <property type="match status" value="1"/>
</dbReference>
<dbReference type="PATRIC" id="fig|698738.3.peg.3495"/>
<evidence type="ECO:0000256" key="5">
    <source>
        <dbReference type="ARBA" id="ARBA00023077"/>
    </source>
</evidence>
<feature type="domain" description="TonB-dependent receptor-like beta-barrel" evidence="11">
    <location>
        <begin position="354"/>
        <end position="814"/>
    </location>
</feature>
<dbReference type="InterPro" id="IPR000531">
    <property type="entry name" value="Beta-barrel_TonB"/>
</dbReference>
<evidence type="ECO:0000313" key="13">
    <source>
        <dbReference type="EMBL" id="CCK77538.1"/>
    </source>
</evidence>
<evidence type="ECO:0000313" key="14">
    <source>
        <dbReference type="Proteomes" id="UP000032749"/>
    </source>
</evidence>
<dbReference type="SUPFAM" id="SSF56935">
    <property type="entry name" value="Porins"/>
    <property type="match status" value="1"/>
</dbReference>
<keyword evidence="14" id="KW-1185">Reference proteome</keyword>
<dbReference type="STRING" id="698738.OLEAN_C33620"/>
<dbReference type="KEGG" id="oai:OLEAN_C33620"/>
<dbReference type="InterPro" id="IPR036942">
    <property type="entry name" value="Beta-barrel_TonB_sf"/>
</dbReference>
<accession>R4YU43</accession>
<evidence type="ECO:0000256" key="3">
    <source>
        <dbReference type="ARBA" id="ARBA00022452"/>
    </source>
</evidence>
<dbReference type="Pfam" id="PF00593">
    <property type="entry name" value="TonB_dep_Rec_b-barrel"/>
    <property type="match status" value="1"/>
</dbReference>
<name>R4YU43_OLEAN</name>
<dbReference type="EMBL" id="FO203512">
    <property type="protein sequence ID" value="CCK77538.1"/>
    <property type="molecule type" value="Genomic_DNA"/>
</dbReference>
<dbReference type="InterPro" id="IPR039426">
    <property type="entry name" value="TonB-dep_rcpt-like"/>
</dbReference>
<keyword evidence="6 8" id="KW-0472">Membrane</keyword>
<evidence type="ECO:0000256" key="1">
    <source>
        <dbReference type="ARBA" id="ARBA00004571"/>
    </source>
</evidence>
<keyword evidence="10" id="KW-0732">Signal</keyword>
<gene>
    <name evidence="13" type="ORF">OLEAN_C33620</name>
</gene>
<dbReference type="Gene3D" id="2.40.170.20">
    <property type="entry name" value="TonB-dependent receptor, beta-barrel domain"/>
    <property type="match status" value="1"/>
</dbReference>
<keyword evidence="7 8" id="KW-0998">Cell outer membrane</keyword>
<feature type="signal peptide" evidence="10">
    <location>
        <begin position="1"/>
        <end position="21"/>
    </location>
</feature>
<evidence type="ECO:0000256" key="4">
    <source>
        <dbReference type="ARBA" id="ARBA00022692"/>
    </source>
</evidence>
<dbReference type="PANTHER" id="PTHR40980:SF4">
    <property type="entry name" value="TONB-DEPENDENT RECEPTOR-LIKE BETA-BARREL DOMAIN-CONTAINING PROTEIN"/>
    <property type="match status" value="1"/>
</dbReference>
<evidence type="ECO:0000256" key="6">
    <source>
        <dbReference type="ARBA" id="ARBA00023136"/>
    </source>
</evidence>
<dbReference type="Proteomes" id="UP000032749">
    <property type="component" value="Chromosome"/>
</dbReference>
<keyword evidence="13" id="KW-0675">Receptor</keyword>
<sequence length="848" mass="95529">MKTLPSLSLATLLLGSQLVIAEEVVEEVVAVGRIFEGQMKAMEAQRNSNRIINTISADSMGKLPDRNAAEAVQRLPGISIERDQGEGRFVAVRGLPAQWTSATINGDRIPTAEEETTSRATAFDFFPTEMIESVEVSKALTPDMEGDALGGNINFITRTAPDETTLDVTLGGNYSEKADKAGYNLNILGGDRSNNGKWGYILNASAYVRSYATDNVEPRRSGEGIKRLELRDYSGERETYGFNGAAEYNMDNGDSLYVKSMYGTLQDDEIHYKHRYRFDKDRVELQQIHNILTTELFGNEIGGEHQLTDSRLMTWKLASYDNHFYYGDVPNSKDNSYFVTRFDQKDVGYVGLENRTGKDYAYNTIDGGTDSAKNISTHLPNGFQMDPSQMSLTSVELYKIDVRERDKIVTQLDFTEDLSYDLQLKFGAKYRDKERTSRYSDEFYIWDTDNFGPAPTLSDFDLKNQPGRNDYMEELDINYSQDFSQVADVSDMENFWNKNRNKFILDEDESALVSNGGALGRNFDVNETHTAGYAMATYNMHDDLTIVGGLRVEQTQTKVKGQVYLADTNTLQDRKETKDYISILPSAHLTYRLDDVSNMRLAATRSFSRPDFGALAPGGAYSEADGEFVSGNPDLDPTYALNFDAMYEHFINDTGIISGGLFYKDITDPIFQSTSTGSYNGKDGVTFVRPENGEDAWLTGVELAFNRRLDFISESLEDFGIQTNYTHMRSVMELPDGRKTSIPRQADQLYNASLFFDNNEFAVRVAVNYKGEYVQEHGDSKDEDNFYGENTSVDLSASYSPSDQLMMYLEANNLTNEPLKYYQGNKGRPLQTEYYGARASMGMKYSFF</sequence>
<keyword evidence="3 8" id="KW-1134">Transmembrane beta strand</keyword>
<keyword evidence="5 9" id="KW-0798">TonB box</keyword>
<evidence type="ECO:0000256" key="9">
    <source>
        <dbReference type="RuleBase" id="RU003357"/>
    </source>
</evidence>
<dbReference type="Gene3D" id="2.170.130.10">
    <property type="entry name" value="TonB-dependent receptor, plug domain"/>
    <property type="match status" value="1"/>
</dbReference>
<dbReference type="InterPro" id="IPR037066">
    <property type="entry name" value="Plug_dom_sf"/>
</dbReference>
<dbReference type="NCBIfam" id="TIGR01782">
    <property type="entry name" value="TonB-Xanth-Caul"/>
    <property type="match status" value="1"/>
</dbReference>
<dbReference type="PANTHER" id="PTHR40980">
    <property type="entry name" value="PLUG DOMAIN-CONTAINING PROTEIN"/>
    <property type="match status" value="1"/>
</dbReference>
<organism evidence="13 14">
    <name type="scientific">Oleispira antarctica RB-8</name>
    <dbReference type="NCBI Taxonomy" id="698738"/>
    <lineage>
        <taxon>Bacteria</taxon>
        <taxon>Pseudomonadati</taxon>
        <taxon>Pseudomonadota</taxon>
        <taxon>Gammaproteobacteria</taxon>
        <taxon>Oceanospirillales</taxon>
        <taxon>Oceanospirillaceae</taxon>
        <taxon>Oleispira</taxon>
    </lineage>
</organism>
<feature type="domain" description="TonB-dependent receptor plug" evidence="12">
    <location>
        <begin position="45"/>
        <end position="151"/>
    </location>
</feature>
<keyword evidence="2 8" id="KW-0813">Transport</keyword>
<proteinExistence type="inferred from homology"/>
<evidence type="ECO:0000256" key="8">
    <source>
        <dbReference type="PROSITE-ProRule" id="PRU01360"/>
    </source>
</evidence>
<keyword evidence="4 8" id="KW-0812">Transmembrane</keyword>
<evidence type="ECO:0000256" key="10">
    <source>
        <dbReference type="SAM" id="SignalP"/>
    </source>
</evidence>
<dbReference type="PROSITE" id="PS52016">
    <property type="entry name" value="TONB_DEPENDENT_REC_3"/>
    <property type="match status" value="1"/>
</dbReference>
<feature type="chain" id="PRO_5004374385" evidence="10">
    <location>
        <begin position="22"/>
        <end position="848"/>
    </location>
</feature>
<dbReference type="OrthoDB" id="5332150at2"/>
<dbReference type="InterPro" id="IPR012910">
    <property type="entry name" value="Plug_dom"/>
</dbReference>
<reference evidence="13 14" key="1">
    <citation type="journal article" date="2013" name="Nat. Commun.">
        <title>Genome sequence and functional genomic analysis of the oil-degrading bacterium Oleispira antarctica.</title>
        <authorList>
            <person name="Kube M."/>
            <person name="Chernikova T.N."/>
            <person name="Al-Ramahi Y."/>
            <person name="Beloqui A."/>
            <person name="Lopez-Cortez N."/>
            <person name="Guazzaroni M.E."/>
            <person name="Heipieper H.J."/>
            <person name="Klages S."/>
            <person name="Kotsyurbenko O.R."/>
            <person name="Langer I."/>
            <person name="Nechitaylo T.Y."/>
            <person name="Lunsdorf H."/>
            <person name="Fernandez M."/>
            <person name="Juarez S."/>
            <person name="Ciordia S."/>
            <person name="Singer A."/>
            <person name="Kagan O."/>
            <person name="Egorova O."/>
            <person name="Petit P.A."/>
            <person name="Stogios P."/>
            <person name="Kim Y."/>
            <person name="Tchigvintsev A."/>
            <person name="Flick R."/>
            <person name="Denaro R."/>
            <person name="Genovese M."/>
            <person name="Albar J.P."/>
            <person name="Reva O.N."/>
            <person name="Martinez-Gomariz M."/>
            <person name="Tran H."/>
            <person name="Ferrer M."/>
            <person name="Savchenko A."/>
            <person name="Yakunin A.F."/>
            <person name="Yakimov M.M."/>
            <person name="Golyshina O.V."/>
            <person name="Reinhardt R."/>
            <person name="Golyshin P.N."/>
        </authorList>
    </citation>
    <scope>NUCLEOTIDE SEQUENCE [LARGE SCALE GENOMIC DNA]</scope>
</reference>
<comment type="subcellular location">
    <subcellularLocation>
        <location evidence="1 8">Cell outer membrane</location>
        <topology evidence="1 8">Multi-pass membrane protein</topology>
    </subcellularLocation>
</comment>
<dbReference type="HOGENOM" id="CLU_006935_1_2_6"/>
<dbReference type="GO" id="GO:0009279">
    <property type="term" value="C:cell outer membrane"/>
    <property type="evidence" value="ECO:0007669"/>
    <property type="project" value="UniProtKB-SubCell"/>
</dbReference>
<evidence type="ECO:0000259" key="11">
    <source>
        <dbReference type="Pfam" id="PF00593"/>
    </source>
</evidence>
<evidence type="ECO:0000256" key="7">
    <source>
        <dbReference type="ARBA" id="ARBA00023237"/>
    </source>
</evidence>
<dbReference type="AlphaFoldDB" id="R4YU43"/>
<protein>
    <submittedName>
        <fullName evidence="13">TonB-dependent outer membrane receptor protein</fullName>
    </submittedName>
</protein>
<evidence type="ECO:0000259" key="12">
    <source>
        <dbReference type="Pfam" id="PF07715"/>
    </source>
</evidence>